<accession>A0A6A6XR46</accession>
<evidence type="ECO:0000256" key="1">
    <source>
        <dbReference type="SAM" id="MobiDB-lite"/>
    </source>
</evidence>
<gene>
    <name evidence="2" type="ORF">K505DRAFT_97744</name>
</gene>
<dbReference type="EMBL" id="MU001779">
    <property type="protein sequence ID" value="KAF2798668.1"/>
    <property type="molecule type" value="Genomic_DNA"/>
</dbReference>
<feature type="region of interest" description="Disordered" evidence="1">
    <location>
        <begin position="136"/>
        <end position="161"/>
    </location>
</feature>
<name>A0A6A6XR46_9PLEO</name>
<organism evidence="2 3">
    <name type="scientific">Melanomma pulvis-pyrius CBS 109.77</name>
    <dbReference type="NCBI Taxonomy" id="1314802"/>
    <lineage>
        <taxon>Eukaryota</taxon>
        <taxon>Fungi</taxon>
        <taxon>Dikarya</taxon>
        <taxon>Ascomycota</taxon>
        <taxon>Pezizomycotina</taxon>
        <taxon>Dothideomycetes</taxon>
        <taxon>Pleosporomycetidae</taxon>
        <taxon>Pleosporales</taxon>
        <taxon>Melanommataceae</taxon>
        <taxon>Melanomma</taxon>
    </lineage>
</organism>
<evidence type="ECO:0000313" key="2">
    <source>
        <dbReference type="EMBL" id="KAF2798668.1"/>
    </source>
</evidence>
<keyword evidence="3" id="KW-1185">Reference proteome</keyword>
<dbReference type="Proteomes" id="UP000799757">
    <property type="component" value="Unassembled WGS sequence"/>
</dbReference>
<proteinExistence type="predicted"/>
<evidence type="ECO:0000313" key="3">
    <source>
        <dbReference type="Proteomes" id="UP000799757"/>
    </source>
</evidence>
<dbReference type="AlphaFoldDB" id="A0A6A6XR46"/>
<reference evidence="2" key="1">
    <citation type="journal article" date="2020" name="Stud. Mycol.">
        <title>101 Dothideomycetes genomes: a test case for predicting lifestyles and emergence of pathogens.</title>
        <authorList>
            <person name="Haridas S."/>
            <person name="Albert R."/>
            <person name="Binder M."/>
            <person name="Bloem J."/>
            <person name="Labutti K."/>
            <person name="Salamov A."/>
            <person name="Andreopoulos B."/>
            <person name="Baker S."/>
            <person name="Barry K."/>
            <person name="Bills G."/>
            <person name="Bluhm B."/>
            <person name="Cannon C."/>
            <person name="Castanera R."/>
            <person name="Culley D."/>
            <person name="Daum C."/>
            <person name="Ezra D."/>
            <person name="Gonzalez J."/>
            <person name="Henrissat B."/>
            <person name="Kuo A."/>
            <person name="Liang C."/>
            <person name="Lipzen A."/>
            <person name="Lutzoni F."/>
            <person name="Magnuson J."/>
            <person name="Mondo S."/>
            <person name="Nolan M."/>
            <person name="Ohm R."/>
            <person name="Pangilinan J."/>
            <person name="Park H.-J."/>
            <person name="Ramirez L."/>
            <person name="Alfaro M."/>
            <person name="Sun H."/>
            <person name="Tritt A."/>
            <person name="Yoshinaga Y."/>
            <person name="Zwiers L.-H."/>
            <person name="Turgeon B."/>
            <person name="Goodwin S."/>
            <person name="Spatafora J."/>
            <person name="Crous P."/>
            <person name="Grigoriev I."/>
        </authorList>
    </citation>
    <scope>NUCLEOTIDE SEQUENCE</scope>
    <source>
        <strain evidence="2">CBS 109.77</strain>
    </source>
</reference>
<sequence>MPLQACVECESRPISLRKGRLSTSETFATPCLSSAKVVVPDAPLRYILFSTLHPGTNAGDLFMKSLMLPTPHMTNMTGRPPTLGCHLVRFLHILLRIGAIGALWSVLLQNLQLSCADHAVMALVLLDHPRRALSWSGGKKAPRNHPKCKGEDRSMINSLMI</sequence>
<protein>
    <submittedName>
        <fullName evidence="2">Uncharacterized protein</fullName>
    </submittedName>
</protein>